<dbReference type="GO" id="GO:0016887">
    <property type="term" value="F:ATP hydrolysis activity"/>
    <property type="evidence" value="ECO:0007669"/>
    <property type="project" value="InterPro"/>
</dbReference>
<dbReference type="PANTHER" id="PTHR12087:SF0">
    <property type="entry name" value="ORIGIN RECOGNITION COMPLEX SUBUNIT 4"/>
    <property type="match status" value="1"/>
</dbReference>
<keyword evidence="5" id="KW-0238">DNA-binding</keyword>
<evidence type="ECO:0000313" key="10">
    <source>
        <dbReference type="WBParaSite" id="SPAL_0000779200.1"/>
    </source>
</evidence>
<reference evidence="10" key="1">
    <citation type="submission" date="2017-02" db="UniProtKB">
        <authorList>
            <consortium name="WormBaseParasite"/>
        </authorList>
    </citation>
    <scope>IDENTIFICATION</scope>
</reference>
<accession>A0A0N5BPG7</accession>
<evidence type="ECO:0000256" key="2">
    <source>
        <dbReference type="ARBA" id="ARBA00005334"/>
    </source>
</evidence>
<evidence type="ECO:0000256" key="5">
    <source>
        <dbReference type="ARBA" id="ARBA00023125"/>
    </source>
</evidence>
<dbReference type="Pfam" id="PF14629">
    <property type="entry name" value="ORC4_C"/>
    <property type="match status" value="1"/>
</dbReference>
<comment type="subcellular location">
    <subcellularLocation>
        <location evidence="1">Nucleus</location>
    </subcellularLocation>
</comment>
<dbReference type="InterPro" id="IPR016527">
    <property type="entry name" value="ORC4"/>
</dbReference>
<dbReference type="InterPro" id="IPR032705">
    <property type="entry name" value="ORC4_C"/>
</dbReference>
<evidence type="ECO:0000256" key="1">
    <source>
        <dbReference type="ARBA" id="ARBA00004123"/>
    </source>
</evidence>
<keyword evidence="9" id="KW-1185">Reference proteome</keyword>
<evidence type="ECO:0000256" key="4">
    <source>
        <dbReference type="ARBA" id="ARBA00022705"/>
    </source>
</evidence>
<evidence type="ECO:0000259" key="7">
    <source>
        <dbReference type="Pfam" id="PF00004"/>
    </source>
</evidence>
<organism evidence="9 10">
    <name type="scientific">Strongyloides papillosus</name>
    <name type="common">Intestinal threadworm</name>
    <dbReference type="NCBI Taxonomy" id="174720"/>
    <lineage>
        <taxon>Eukaryota</taxon>
        <taxon>Metazoa</taxon>
        <taxon>Ecdysozoa</taxon>
        <taxon>Nematoda</taxon>
        <taxon>Chromadorea</taxon>
        <taxon>Rhabditida</taxon>
        <taxon>Tylenchina</taxon>
        <taxon>Panagrolaimomorpha</taxon>
        <taxon>Strongyloidoidea</taxon>
        <taxon>Strongyloididae</taxon>
        <taxon>Strongyloides</taxon>
    </lineage>
</organism>
<dbReference type="InterPro" id="IPR003959">
    <property type="entry name" value="ATPase_AAA_core"/>
</dbReference>
<evidence type="ECO:0000259" key="8">
    <source>
        <dbReference type="Pfam" id="PF14629"/>
    </source>
</evidence>
<dbReference type="Pfam" id="PF00004">
    <property type="entry name" value="AAA"/>
    <property type="match status" value="1"/>
</dbReference>
<keyword evidence="4" id="KW-0235">DNA replication</keyword>
<dbReference type="Proteomes" id="UP000046392">
    <property type="component" value="Unplaced"/>
</dbReference>
<dbReference type="Gene3D" id="3.40.50.300">
    <property type="entry name" value="P-loop containing nucleotide triphosphate hydrolases"/>
    <property type="match status" value="1"/>
</dbReference>
<dbReference type="GO" id="GO:0005664">
    <property type="term" value="C:nuclear origin of replication recognition complex"/>
    <property type="evidence" value="ECO:0007669"/>
    <property type="project" value="TreeGrafter"/>
</dbReference>
<dbReference type="GO" id="GO:0006270">
    <property type="term" value="P:DNA replication initiation"/>
    <property type="evidence" value="ECO:0007669"/>
    <property type="project" value="TreeGrafter"/>
</dbReference>
<dbReference type="AlphaFoldDB" id="A0A0N5BPG7"/>
<evidence type="ECO:0000313" key="9">
    <source>
        <dbReference type="Proteomes" id="UP000046392"/>
    </source>
</evidence>
<protein>
    <recommendedName>
        <fullName evidence="3">Origin recognition complex subunit 4</fullName>
    </recommendedName>
</protein>
<evidence type="ECO:0000256" key="3">
    <source>
        <dbReference type="ARBA" id="ARBA00019083"/>
    </source>
</evidence>
<sequence>MRILDNLKLFDKKLYGIDKQLEKLEGNINKFNFTNRGGSCLVVGPKGTGKTTSIQMITDEYQETIQTTFLDCNFLSNNAAGLKILAKLEGDQSDDDDDEPQIIVLENFEILSENRDQTLLYKLLNETRNRSWYVILVSDLRDVKNCLEKRVRSRILNNEIVYINNLSFDEYLDCFKSMLLDCLFGVDSSEEENISKKLVEMSRKRNKRIKKMVTRGDVIDNLMQLYYVDRSIITLKKIVITLVSKIYYQEKNEHETNDESRIDEIPPLLFDTIKLFVPTINANILKGLTIRQLCLLLCVVKLMKITQDIEFLYHNILKSYLRFKNTYDHQHRHRESDMDIYKELDTLVERGLIQYTNESQMGQLCFRRVRIGVDPVLVEKCIKEYKPLPSSVKIWLEDTIEMI</sequence>
<feature type="domain" description="ATPase AAA-type core" evidence="7">
    <location>
        <begin position="41"/>
        <end position="137"/>
    </location>
</feature>
<evidence type="ECO:0000256" key="6">
    <source>
        <dbReference type="ARBA" id="ARBA00023242"/>
    </source>
</evidence>
<dbReference type="GO" id="GO:0003688">
    <property type="term" value="F:DNA replication origin binding"/>
    <property type="evidence" value="ECO:0007669"/>
    <property type="project" value="TreeGrafter"/>
</dbReference>
<feature type="domain" description="Origin recognition complex subunit 4 C-terminal" evidence="8">
    <location>
        <begin position="198"/>
        <end position="375"/>
    </location>
</feature>
<dbReference type="PANTHER" id="PTHR12087">
    <property type="entry name" value="ORIGIN RECOGNITION COMPLEX SUBUNIT 4"/>
    <property type="match status" value="1"/>
</dbReference>
<dbReference type="SUPFAM" id="SSF52540">
    <property type="entry name" value="P-loop containing nucleoside triphosphate hydrolases"/>
    <property type="match status" value="1"/>
</dbReference>
<dbReference type="STRING" id="174720.A0A0N5BPG7"/>
<dbReference type="GO" id="GO:0005524">
    <property type="term" value="F:ATP binding"/>
    <property type="evidence" value="ECO:0007669"/>
    <property type="project" value="InterPro"/>
</dbReference>
<keyword evidence="6" id="KW-0539">Nucleus</keyword>
<name>A0A0N5BPG7_STREA</name>
<proteinExistence type="inferred from homology"/>
<dbReference type="InterPro" id="IPR027417">
    <property type="entry name" value="P-loop_NTPase"/>
</dbReference>
<comment type="similarity">
    <text evidence="2">Belongs to the ORC4 family.</text>
</comment>
<dbReference type="WBParaSite" id="SPAL_0000779200.1">
    <property type="protein sequence ID" value="SPAL_0000779200.1"/>
    <property type="gene ID" value="SPAL_0000779200"/>
</dbReference>